<sequence>MSSVSRPIRRSRRNVNIATTSTMHPDDIISVDSSGGDTSPPTRRRRLNTDDPMEGCSRREGVSTRRKTDAKIELGVRLIAQMRYIHNNRRTVALERTSIGNESESQINAGIVSNELTFEDGVSFGMSLNSLLGPEAKREDIVTRKQHVRPVLDVPETSLSPIEIKVEENSAASPCSSYLEQQPSTSTITAHPASSIPSATAHSTPRSSSAAGVESSVERVAKQEAQVLARIAELRRQGLWTASRLPMIEMPPRNKTHWDYLLEEMRWMAIDFRQERTFKRQAAKKFSSQIARMLRDREQEKERSEQRAVREAKRICALIAKMVRDFWQNVDRVVDLHAQEIIESMKRKALDQQLEVMVGHADKLSEMVQEGLIGERSSRASSLRSDDITKDEDAASFSTDSDDISISDAEAVDGNVEEEMQGLMAEGNLELDDFLDSLPRGYLESISKSKQEQDLFESTQGTSTDYKRLEGSEVSTEYTASEITQEEDSTRHSASITQSISSVSEKETLDPTHMENAEKGAISAAINYDRLTSENSEERQKELANIAEEALKFQPKGFTLETTQVKTEVPYLVRGSLREYQMVGLDWLVTLYDNGLNGILADEMGLGKTIQTIALLAHLACKEYIWGPHLIVVPTSVILNWEMEFKKWCPAFKLLTYFGNQKERAEKRRGWSKMNAFHVCITSYKIVTQDIRSFKHKTWQYFILDEAQNIKNFKSQRWQTLLNIRARRRLLLTGTPLQNSLMELWSLMHFLMPAIFASHNDFKDWFSNPLNDMMEGNAEWNASLIQRLHKVLRPFILRRLKSDVEKQLPEKTEHIIHCPLSKRQRCLYDDFMSRRSTRENLRSGSVMSVLNIVMQLRKCCNHPNLFEPRPILSPFVTQPLTITLPGILLSICQGRDLEEMDVLDLFKFSPSCGSLFACSEGRRLAINEQTLNDYLSSPVDIPMPNLGGFHFSRPPPQLHPQPQMREGSKVFMPVPLPSAGIPRGNELYVSVDDLGNARVYQLVVDSTGGHTVRECEPSSVAGSRLLVSSATTSQNTAVTPAVRTSSEVTAQPTLQASPKLLSVKQTTVEPTTTSTAVPLLKPAFRSTTVLSQTRSSTDTCAKGTGTVNNGCTSLPETHIAATFPINRAQQVKLLEPESASVGNVGTAVDTNRVQVEVIEIDEVKPTVAVEQVDEKLGLYDFLILPDTSKAVEQAKVESLQRCASICSRRLLFPNVCRTPLVSDELLSVIKKELGRTKHHRYNLSTTDSLGWLTQSLVDWTSDASQRFTVFVHGALADEPVLQINTTGCHAYIRKERDDLNEECHRMVLNSNRMFCHIDMMQKLQFPELRLIEYDCGKLQVLNSLLRDLFLYKHRCLIFTQMARVLDILQAFLSFHGYQYFRLDGTTGIEQRQAMTERFNADPKIFCFILSTRSGGIGVNLTGADTVIFYDSDWNPTMDAQAQDRCHRIGQTRNVTIYRLVSERTIEENILRKAMQKRRLGEMAIDEAGFTPEFFKGDNVRDLFEGVANITDVVAPVAVADNKEIEKAMAKVEDIQDVHAAQRANAEVEADIAEFDENGLVASVENNQEKIESKYLELINQLKPIERYAVNFLEAEYKPEFEEEVKEAKAMIDSKKDEWMKAQEDAMEEDNGDKQSDDEISLTYLTGSDVPGSVDEVRSKPSASRLATLRPQLHKSHSHNLRSTTFSPLKIRSSPRLFQNKATQSISEGTAATKTAVTKLRKTTDKISVQVQSESETSLSSLVSKSQPKSFTQKLSTEKLPKAALSRQRLGVKESSCARVVPLSVAFTKSSNATCCMPSSTRISNSSVSSFSTPSFPLLSSTSSSSRISSRISDFTSFSPSLSASYSVVADDRASLIRRQTFSSSSATSSYRSSQHLRTVAGSSKFSTQATAIRRRCGSGSFEFVKPVSSVHKTSNHHQSLPGMRIKPTLGDYERPRLCLRKRGVARLSPHPSRIRVICLDIPGEEMLTWLPPSPPPSDSGDDIYYDSTGEYWFEQLPMAECRLPTTIHELHRPRPLTPTSLVPEQFVPEIIVPSSATYQMTPGSMSTNVAIPPIVALPPSPTGMCTVASGIVRDIVSSPTASLSSISHERGINLIPQTGVSSGAAYLDTSNLLRPTTPSCLPGSVDDAIDSVRKSAQKALSAQGTQRSQPGSGRPSLLDSRSGKTELRRPFTPPPRYREAIDYDGTEWSIAEDYEALMVLTELQRLPNHLHSSKIGQYANWDMVSVLLGTSSEIYRSPRQCSLHYQMVVQPREEGRMVTLDPITKKTRRVPLSTGEMIHMKRGRTKTDQQYLADILKLMSNQYDKKAKALRAASLKQTVLFRPKTTNDDMEKWCPTQSQELKFAELGIRYDATTACSEVVDYRNERREKLREQDRERSRLKEEEEQKKEAMIMEQQRSHEQKLIRKESAVTAIPGIIQYQKVSYGAVMEHAQQQLSAASAPVITTPAVSTVRTYTSGGCVQGQLVSNISGQGTTYAGDAPQVIVSQRTYVDHPQVFPKFQAVSGAAPGAHQISTRRVAISVGSGTSTQHQIIMTGGAQMGSSGGQQPYAVVVNSQDTLSGQQLGSRFQYTTRQEGVAERQTVYRTIPSTGTKKGLSTPPTQRQKMFQIATGYGTSPETQQQIYATTSHAGRTLIMSQGDGSQLSETGQIQMIRPQIQTGGISMRQDARTKINQRTPGRLYVTTAAGDRTYLMPQSQVRMMPSGQRITQKRTASAIHTKTIGGQPQVAMMLPRGSPVQQIRTIPRNIGYQSSRVPSIGLVMSGSSRNNENVTASATTKQLPSAGGISRQTISNAPSNTRQVTVAVQGISSSTPTMLQDHSASIPAQQTQYLPPITLSNQASVQQRYVTSQPPSGSGGTPSVANTASGMQPSHTDIS</sequence>
<feature type="region of interest" description="Disordered" evidence="11">
    <location>
        <begin position="2841"/>
        <end position="2875"/>
    </location>
</feature>
<dbReference type="InterPro" id="IPR027417">
    <property type="entry name" value="P-loop_NTPase"/>
</dbReference>
<dbReference type="CDD" id="cd18793">
    <property type="entry name" value="SF2_C_SNF"/>
    <property type="match status" value="1"/>
</dbReference>
<dbReference type="Gene3D" id="3.40.50.10810">
    <property type="entry name" value="Tandem AAA-ATPase domain"/>
    <property type="match status" value="1"/>
</dbReference>
<feature type="region of interest" description="Disordered" evidence="11">
    <location>
        <begin position="2133"/>
        <end position="2176"/>
    </location>
</feature>
<feature type="compositionally biased region" description="Low complexity" evidence="11">
    <location>
        <begin position="28"/>
        <end position="39"/>
    </location>
</feature>
<dbReference type="CDD" id="cd18003">
    <property type="entry name" value="DEXQc_SRCAP"/>
    <property type="match status" value="1"/>
</dbReference>
<feature type="region of interest" description="Disordered" evidence="11">
    <location>
        <begin position="173"/>
        <end position="216"/>
    </location>
</feature>
<reference evidence="15" key="1">
    <citation type="submission" date="2016-11" db="UniProtKB">
        <authorList>
            <consortium name="WormBaseParasite"/>
        </authorList>
    </citation>
    <scope>IDENTIFICATION</scope>
    <source>
        <strain evidence="15">pt0022</strain>
    </source>
</reference>
<evidence type="ECO:0000313" key="15">
    <source>
        <dbReference type="WBParaSite" id="maker-PairedContig_2580-snap-gene-1.10-mRNA-1"/>
    </source>
</evidence>
<feature type="region of interest" description="Disordered" evidence="11">
    <location>
        <begin position="1643"/>
        <end position="1663"/>
    </location>
</feature>
<dbReference type="InterPro" id="IPR014012">
    <property type="entry name" value="HSA_dom"/>
</dbReference>
<feature type="compositionally biased region" description="Basic and acidic residues" evidence="11">
    <location>
        <begin position="56"/>
        <end position="66"/>
    </location>
</feature>
<evidence type="ECO:0000256" key="7">
    <source>
        <dbReference type="ARBA" id="ARBA00022853"/>
    </source>
</evidence>
<feature type="compositionally biased region" description="Polar residues" evidence="11">
    <location>
        <begin position="195"/>
        <end position="205"/>
    </location>
</feature>
<dbReference type="Pfam" id="PF07529">
    <property type="entry name" value="HSA"/>
    <property type="match status" value="1"/>
</dbReference>
<dbReference type="InterPro" id="IPR014001">
    <property type="entry name" value="Helicase_ATP-bd"/>
</dbReference>
<dbReference type="PROSITE" id="PS51194">
    <property type="entry name" value="HELICASE_CTER"/>
    <property type="match status" value="1"/>
</dbReference>
<feature type="compositionally biased region" description="Polar residues" evidence="11">
    <location>
        <begin position="473"/>
        <end position="483"/>
    </location>
</feature>
<evidence type="ECO:0000259" key="12">
    <source>
        <dbReference type="PROSITE" id="PS51192"/>
    </source>
</evidence>
<comment type="subcellular location">
    <subcellularLocation>
        <location evidence="1">Nucleus</location>
    </subcellularLocation>
</comment>
<comment type="similarity">
    <text evidence="2">Belongs to the SNF2/RAD54 helicase family. SWR1 subfamily.</text>
</comment>
<dbReference type="Pfam" id="PF00176">
    <property type="entry name" value="SNF2-rel_dom"/>
    <property type="match status" value="1"/>
</dbReference>
<dbReference type="SUPFAM" id="SSF52540">
    <property type="entry name" value="P-loop containing nucleoside triphosphate hydrolases"/>
    <property type="match status" value="2"/>
</dbReference>
<feature type="domain" description="Helicase ATP-binding" evidence="12">
    <location>
        <begin position="589"/>
        <end position="754"/>
    </location>
</feature>
<dbReference type="PROSITE" id="PS51204">
    <property type="entry name" value="HSA"/>
    <property type="match status" value="1"/>
</dbReference>
<organism evidence="15">
    <name type="scientific">Wuchereria bancrofti</name>
    <dbReference type="NCBI Taxonomy" id="6293"/>
    <lineage>
        <taxon>Eukaryota</taxon>
        <taxon>Metazoa</taxon>
        <taxon>Ecdysozoa</taxon>
        <taxon>Nematoda</taxon>
        <taxon>Chromadorea</taxon>
        <taxon>Rhabditida</taxon>
        <taxon>Spirurina</taxon>
        <taxon>Spiruromorpha</taxon>
        <taxon>Filarioidea</taxon>
        <taxon>Onchocercidae</taxon>
        <taxon>Wuchereria</taxon>
    </lineage>
</organism>
<evidence type="ECO:0008006" key="16">
    <source>
        <dbReference type="Google" id="ProtNLM"/>
    </source>
</evidence>
<feature type="region of interest" description="Disordered" evidence="11">
    <location>
        <begin position="2366"/>
        <end position="2388"/>
    </location>
</feature>
<accession>A0A1I8EJG5</accession>
<dbReference type="SMART" id="SM00487">
    <property type="entry name" value="DEXDc"/>
    <property type="match status" value="1"/>
</dbReference>
<dbReference type="FunFam" id="3.40.50.10810:FF:000005">
    <property type="entry name" value="Photoperiod-independent early flowering 1"/>
    <property type="match status" value="1"/>
</dbReference>
<dbReference type="Pfam" id="PF00271">
    <property type="entry name" value="Helicase_C"/>
    <property type="match status" value="1"/>
</dbReference>
<dbReference type="GO" id="GO:0016887">
    <property type="term" value="F:ATP hydrolysis activity"/>
    <property type="evidence" value="ECO:0007669"/>
    <property type="project" value="TreeGrafter"/>
</dbReference>
<feature type="compositionally biased region" description="Low complexity" evidence="11">
    <location>
        <begin position="206"/>
        <end position="215"/>
    </location>
</feature>
<dbReference type="FunFam" id="3.40.50.300:FF:001674">
    <property type="entry name" value="E1A-binding protein p400 isoform X7"/>
    <property type="match status" value="1"/>
</dbReference>
<feature type="compositionally biased region" description="Low complexity" evidence="11">
    <location>
        <begin position="493"/>
        <end position="503"/>
    </location>
</feature>
<feature type="region of interest" description="Disordered" evidence="11">
    <location>
        <begin position="375"/>
        <end position="404"/>
    </location>
</feature>
<dbReference type="STRING" id="6293.A0A1I8EJG5"/>
<dbReference type="PROSITE" id="PS51192">
    <property type="entry name" value="HELICASE_ATP_BIND_1"/>
    <property type="match status" value="1"/>
</dbReference>
<keyword evidence="6" id="KW-0067">ATP-binding</keyword>
<evidence type="ECO:0000256" key="10">
    <source>
        <dbReference type="SAM" id="Coils"/>
    </source>
</evidence>
<dbReference type="GO" id="GO:0042393">
    <property type="term" value="F:histone binding"/>
    <property type="evidence" value="ECO:0007669"/>
    <property type="project" value="TreeGrafter"/>
</dbReference>
<evidence type="ECO:0000256" key="1">
    <source>
        <dbReference type="ARBA" id="ARBA00004123"/>
    </source>
</evidence>
<dbReference type="InterPro" id="IPR038718">
    <property type="entry name" value="SNF2-like_sf"/>
</dbReference>
<keyword evidence="7" id="KW-0156">Chromatin regulator</keyword>
<evidence type="ECO:0000256" key="2">
    <source>
        <dbReference type="ARBA" id="ARBA00009220"/>
    </source>
</evidence>
<evidence type="ECO:0000259" key="13">
    <source>
        <dbReference type="PROSITE" id="PS51194"/>
    </source>
</evidence>
<dbReference type="GO" id="GO:0003677">
    <property type="term" value="F:DNA binding"/>
    <property type="evidence" value="ECO:0007669"/>
    <property type="project" value="UniProtKB-KW"/>
</dbReference>
<proteinExistence type="inferred from homology"/>
<keyword evidence="9" id="KW-0539">Nucleus</keyword>
<dbReference type="WBParaSite" id="maker-PairedContig_2580-snap-gene-1.10-mRNA-1">
    <property type="protein sequence ID" value="maker-PairedContig_2580-snap-gene-1.10-mRNA-1"/>
    <property type="gene ID" value="maker-PairedContig_2580-snap-gene-1.10"/>
</dbReference>
<dbReference type="PANTHER" id="PTHR45685">
    <property type="entry name" value="HELICASE SRCAP-RELATED"/>
    <property type="match status" value="1"/>
</dbReference>
<feature type="coiled-coil region" evidence="10">
    <location>
        <begin position="1537"/>
        <end position="1617"/>
    </location>
</feature>
<evidence type="ECO:0000256" key="3">
    <source>
        <dbReference type="ARBA" id="ARBA00022741"/>
    </source>
</evidence>
<feature type="compositionally biased region" description="Polar residues" evidence="11">
    <location>
        <begin position="173"/>
        <end position="189"/>
    </location>
</feature>
<dbReference type="SMART" id="SM00490">
    <property type="entry name" value="HELICc"/>
    <property type="match status" value="1"/>
</dbReference>
<feature type="compositionally biased region" description="Polar residues" evidence="11">
    <location>
        <begin position="2860"/>
        <end position="2875"/>
    </location>
</feature>
<evidence type="ECO:0000256" key="5">
    <source>
        <dbReference type="ARBA" id="ARBA00022806"/>
    </source>
</evidence>
<keyword evidence="4" id="KW-0378">Hydrolase</keyword>
<feature type="region of interest" description="Disordered" evidence="11">
    <location>
        <begin position="1"/>
        <end position="66"/>
    </location>
</feature>
<protein>
    <recommendedName>
        <fullName evidence="16">SNF2 family domain-containing protein</fullName>
    </recommendedName>
</protein>
<feature type="compositionally biased region" description="Basic and acidic residues" evidence="11">
    <location>
        <begin position="384"/>
        <end position="393"/>
    </location>
</feature>
<dbReference type="Gene3D" id="1.20.120.850">
    <property type="entry name" value="SWI2/SNF2 ATPases, N-terminal domain"/>
    <property type="match status" value="1"/>
</dbReference>
<keyword evidence="8" id="KW-0238">DNA-binding</keyword>
<feature type="region of interest" description="Disordered" evidence="11">
    <location>
        <begin position="471"/>
        <end position="509"/>
    </location>
</feature>
<dbReference type="InterPro" id="IPR049730">
    <property type="entry name" value="SNF2/RAD54-like_C"/>
</dbReference>
<evidence type="ECO:0000259" key="14">
    <source>
        <dbReference type="PROSITE" id="PS51204"/>
    </source>
</evidence>
<evidence type="ECO:0000256" key="4">
    <source>
        <dbReference type="ARBA" id="ARBA00022801"/>
    </source>
</evidence>
<evidence type="ECO:0000256" key="9">
    <source>
        <dbReference type="ARBA" id="ARBA00023242"/>
    </source>
</evidence>
<feature type="domain" description="HSA" evidence="14">
    <location>
        <begin position="245"/>
        <end position="318"/>
    </location>
</feature>
<dbReference type="GO" id="GO:0006338">
    <property type="term" value="P:chromatin remodeling"/>
    <property type="evidence" value="ECO:0007669"/>
    <property type="project" value="TreeGrafter"/>
</dbReference>
<feature type="domain" description="Helicase C-terminal" evidence="13">
    <location>
        <begin position="1344"/>
        <end position="1490"/>
    </location>
</feature>
<feature type="compositionally biased region" description="Polar residues" evidence="11">
    <location>
        <begin position="2138"/>
        <end position="2151"/>
    </location>
</feature>
<evidence type="ECO:0000256" key="11">
    <source>
        <dbReference type="SAM" id="MobiDB-lite"/>
    </source>
</evidence>
<dbReference type="GO" id="GO:0004386">
    <property type="term" value="F:helicase activity"/>
    <property type="evidence" value="ECO:0007669"/>
    <property type="project" value="UniProtKB-KW"/>
</dbReference>
<dbReference type="GO" id="GO:0000812">
    <property type="term" value="C:Swr1 complex"/>
    <property type="evidence" value="ECO:0007669"/>
    <property type="project" value="TreeGrafter"/>
</dbReference>
<dbReference type="PANTHER" id="PTHR45685:SF1">
    <property type="entry name" value="HELICASE SRCAP"/>
    <property type="match status" value="1"/>
</dbReference>
<keyword evidence="10" id="KW-0175">Coiled coil</keyword>
<dbReference type="Gene3D" id="3.40.50.300">
    <property type="entry name" value="P-loop containing nucleotide triphosphate hydrolases"/>
    <property type="match status" value="1"/>
</dbReference>
<dbReference type="InterPro" id="IPR050520">
    <property type="entry name" value="INO80/SWR1_helicase"/>
</dbReference>
<evidence type="ECO:0000256" key="6">
    <source>
        <dbReference type="ARBA" id="ARBA00022840"/>
    </source>
</evidence>
<dbReference type="InterPro" id="IPR001650">
    <property type="entry name" value="Helicase_C-like"/>
</dbReference>
<evidence type="ECO:0000256" key="8">
    <source>
        <dbReference type="ARBA" id="ARBA00023125"/>
    </source>
</evidence>
<keyword evidence="3" id="KW-0547">Nucleotide-binding</keyword>
<dbReference type="GO" id="GO:0005524">
    <property type="term" value="F:ATP binding"/>
    <property type="evidence" value="ECO:0007669"/>
    <property type="project" value="UniProtKB-KW"/>
</dbReference>
<dbReference type="SMART" id="SM00573">
    <property type="entry name" value="HSA"/>
    <property type="match status" value="1"/>
</dbReference>
<dbReference type="InterPro" id="IPR000330">
    <property type="entry name" value="SNF2_N"/>
</dbReference>
<keyword evidence="5" id="KW-0347">Helicase</keyword>
<name>A0A1I8EJG5_WUCBA</name>